<dbReference type="Pfam" id="PF13960">
    <property type="entry name" value="DUF4218"/>
    <property type="match status" value="1"/>
</dbReference>
<dbReference type="Proteomes" id="UP000321947">
    <property type="component" value="Unassembled WGS sequence"/>
</dbReference>
<dbReference type="InterPro" id="IPR025452">
    <property type="entry name" value="DUF4218"/>
</dbReference>
<dbReference type="PANTHER" id="PTHR48258">
    <property type="entry name" value="DUF4218 DOMAIN-CONTAINING PROTEIN-RELATED"/>
    <property type="match status" value="1"/>
</dbReference>
<evidence type="ECO:0000313" key="4">
    <source>
        <dbReference type="Proteomes" id="UP000321947"/>
    </source>
</evidence>
<proteinExistence type="predicted"/>
<dbReference type="InterPro" id="IPR025312">
    <property type="entry name" value="DUF4216"/>
</dbReference>
<dbReference type="AlphaFoldDB" id="A0A5D3DFV2"/>
<organism evidence="3 4">
    <name type="scientific">Cucumis melo var. makuwa</name>
    <name type="common">Oriental melon</name>
    <dbReference type="NCBI Taxonomy" id="1194695"/>
    <lineage>
        <taxon>Eukaryota</taxon>
        <taxon>Viridiplantae</taxon>
        <taxon>Streptophyta</taxon>
        <taxon>Embryophyta</taxon>
        <taxon>Tracheophyta</taxon>
        <taxon>Spermatophyta</taxon>
        <taxon>Magnoliopsida</taxon>
        <taxon>eudicotyledons</taxon>
        <taxon>Gunneridae</taxon>
        <taxon>Pentapetalae</taxon>
        <taxon>rosids</taxon>
        <taxon>fabids</taxon>
        <taxon>Cucurbitales</taxon>
        <taxon>Cucurbitaceae</taxon>
        <taxon>Benincaseae</taxon>
        <taxon>Cucumis</taxon>
    </lineage>
</organism>
<feature type="domain" description="DUF4216" evidence="1">
    <location>
        <begin position="258"/>
        <end position="324"/>
    </location>
</feature>
<evidence type="ECO:0000259" key="1">
    <source>
        <dbReference type="Pfam" id="PF13952"/>
    </source>
</evidence>
<reference evidence="3 4" key="1">
    <citation type="submission" date="2019-08" db="EMBL/GenBank/DDBJ databases">
        <title>Draft genome sequences of two oriental melons (Cucumis melo L. var makuwa).</title>
        <authorList>
            <person name="Kwon S.-Y."/>
        </authorList>
    </citation>
    <scope>NUCLEOTIDE SEQUENCE [LARGE SCALE GENOMIC DNA]</scope>
    <source>
        <strain evidence="4">cv. Chang Bougi</strain>
        <tissue evidence="3">Leaf</tissue>
    </source>
</reference>
<name>A0A5D3DFV2_CUCMM</name>
<feature type="domain" description="DUF4218" evidence="2">
    <location>
        <begin position="10"/>
        <end position="94"/>
    </location>
</feature>
<evidence type="ECO:0008006" key="5">
    <source>
        <dbReference type="Google" id="ProtNLM"/>
    </source>
</evidence>
<sequence length="376" mass="43791">MRLCSMFNTLCQRVIDREKLVEIEHAIVETLCLLEKFFPPSFFDIMVHLLIHLGRKARLCGPVQFRWMYPFERYMKVLKAYVRNRARLEGCITKELKNSVILEGRPISAGISITMDDDDLKNAHRYVLFNTTEIEPFVEMHMNELLTSNRRLVRDSSLLWKTHSDEFPSWLKSKIETDSSNTNESKLVKWLANEPRKSAVSYTGFVVNGHVKSIEKSTQNNGISLQAKTLCRSSCRDEAEVVDMVSYYGVLTQIILLDYYVHQIPLFRCDWVNVSNGVRVEDGFTLVNLHQSQHQFSKEPFILASQAKQVFYSRENETSNWYVVLKVPPRRFHDLEIYDGEYDAFISESNSTPFKNVDEYNEECSYARDDCEGLLI</sequence>
<dbReference type="PANTHER" id="PTHR48258:SF3">
    <property type="entry name" value="FK506-BINDING PROTEIN 4-LIKE ISOFORM X1"/>
    <property type="match status" value="1"/>
</dbReference>
<accession>A0A5D3DFV2</accession>
<evidence type="ECO:0000259" key="2">
    <source>
        <dbReference type="Pfam" id="PF13960"/>
    </source>
</evidence>
<dbReference type="Pfam" id="PF13952">
    <property type="entry name" value="DUF4216"/>
    <property type="match status" value="1"/>
</dbReference>
<gene>
    <name evidence="3" type="ORF">E5676_scaffold19523G00020</name>
</gene>
<dbReference type="EMBL" id="SSTD01004977">
    <property type="protein sequence ID" value="TYK22476.1"/>
    <property type="molecule type" value="Genomic_DNA"/>
</dbReference>
<evidence type="ECO:0000313" key="3">
    <source>
        <dbReference type="EMBL" id="TYK22476.1"/>
    </source>
</evidence>
<protein>
    <recommendedName>
        <fullName evidence="5">Transposase</fullName>
    </recommendedName>
</protein>
<comment type="caution">
    <text evidence="3">The sequence shown here is derived from an EMBL/GenBank/DDBJ whole genome shotgun (WGS) entry which is preliminary data.</text>
</comment>